<feature type="transmembrane region" description="Helical" evidence="2">
    <location>
        <begin position="126"/>
        <end position="144"/>
    </location>
</feature>
<keyword evidence="2" id="KW-0472">Membrane</keyword>
<reference evidence="4" key="1">
    <citation type="journal article" date="2019" name="Int. J. Syst. Evol. Microbiol.">
        <title>The Global Catalogue of Microorganisms (GCM) 10K type strain sequencing project: providing services to taxonomists for standard genome sequencing and annotation.</title>
        <authorList>
            <consortium name="The Broad Institute Genomics Platform"/>
            <consortium name="The Broad Institute Genome Sequencing Center for Infectious Disease"/>
            <person name="Wu L."/>
            <person name="Ma J."/>
        </authorList>
    </citation>
    <scope>NUCLEOTIDE SEQUENCE [LARGE SCALE GENOMIC DNA]</scope>
    <source>
        <strain evidence="4">JCM 16703</strain>
    </source>
</reference>
<dbReference type="EMBL" id="BAAAZH010000001">
    <property type="protein sequence ID" value="GAA4108470.1"/>
    <property type="molecule type" value="Genomic_DNA"/>
</dbReference>
<sequence length="160" mass="17200">MSDPGQDPHAGGHDPDDAAWKAIVENYGDHPPFVEPTPPPPPAAPSASLEKLFQPWRAEEWSGETAEVADPGGTGDPFDPDEGFVPPETPPQPLPPPDRLVAWIGVFGAPIVLLVCLFARFTPPSLITYGLIGWFVGGFGYLVAKMPREPRDPWDDGAQV</sequence>
<accession>A0ABP7X9R6</accession>
<feature type="transmembrane region" description="Helical" evidence="2">
    <location>
        <begin position="100"/>
        <end position="120"/>
    </location>
</feature>
<feature type="compositionally biased region" description="Pro residues" evidence="1">
    <location>
        <begin position="87"/>
        <end position="96"/>
    </location>
</feature>
<evidence type="ECO:0000256" key="2">
    <source>
        <dbReference type="SAM" id="Phobius"/>
    </source>
</evidence>
<gene>
    <name evidence="3" type="ORF">GCM10022215_02210</name>
</gene>
<name>A0ABP7X9R6_9ACTN</name>
<evidence type="ECO:0008006" key="5">
    <source>
        <dbReference type="Google" id="ProtNLM"/>
    </source>
</evidence>
<evidence type="ECO:0000313" key="4">
    <source>
        <dbReference type="Proteomes" id="UP001501495"/>
    </source>
</evidence>
<feature type="compositionally biased region" description="Pro residues" evidence="1">
    <location>
        <begin position="33"/>
        <end position="44"/>
    </location>
</feature>
<protein>
    <recommendedName>
        <fullName evidence="5">DUF2530 domain-containing protein</fullName>
    </recommendedName>
</protein>
<keyword evidence="2" id="KW-1133">Transmembrane helix</keyword>
<comment type="caution">
    <text evidence="3">The sequence shown here is derived from an EMBL/GenBank/DDBJ whole genome shotgun (WGS) entry which is preliminary data.</text>
</comment>
<proteinExistence type="predicted"/>
<dbReference type="RefSeq" id="WP_344731337.1">
    <property type="nucleotide sequence ID" value="NZ_BAAAZH010000001.1"/>
</dbReference>
<keyword evidence="2" id="KW-0812">Transmembrane</keyword>
<evidence type="ECO:0000313" key="3">
    <source>
        <dbReference type="EMBL" id="GAA4108470.1"/>
    </source>
</evidence>
<feature type="compositionally biased region" description="Basic and acidic residues" evidence="1">
    <location>
        <begin position="10"/>
        <end position="19"/>
    </location>
</feature>
<evidence type="ECO:0000256" key="1">
    <source>
        <dbReference type="SAM" id="MobiDB-lite"/>
    </source>
</evidence>
<feature type="region of interest" description="Disordered" evidence="1">
    <location>
        <begin position="1"/>
        <end position="96"/>
    </location>
</feature>
<keyword evidence="4" id="KW-1185">Reference proteome</keyword>
<dbReference type="Proteomes" id="UP001501495">
    <property type="component" value="Unassembled WGS sequence"/>
</dbReference>
<organism evidence="3 4">
    <name type="scientific">Nocardioides fonticola</name>
    <dbReference type="NCBI Taxonomy" id="450363"/>
    <lineage>
        <taxon>Bacteria</taxon>
        <taxon>Bacillati</taxon>
        <taxon>Actinomycetota</taxon>
        <taxon>Actinomycetes</taxon>
        <taxon>Propionibacteriales</taxon>
        <taxon>Nocardioidaceae</taxon>
        <taxon>Nocardioides</taxon>
    </lineage>
</organism>